<comment type="caution">
    <text evidence="1">The sequence shown here is derived from an EMBL/GenBank/DDBJ whole genome shotgun (WGS) entry which is preliminary data.</text>
</comment>
<evidence type="ECO:0000313" key="1">
    <source>
        <dbReference type="EMBL" id="PNF14143.1"/>
    </source>
</evidence>
<keyword evidence="2" id="KW-1185">Reference proteome</keyword>
<dbReference type="EMBL" id="NEVH01026431">
    <property type="protein sequence ID" value="PNF14143.1"/>
    <property type="molecule type" value="Genomic_DNA"/>
</dbReference>
<evidence type="ECO:0000313" key="2">
    <source>
        <dbReference type="Proteomes" id="UP000235965"/>
    </source>
</evidence>
<gene>
    <name evidence="1" type="ORF">B7P43_G17735</name>
</gene>
<dbReference type="AlphaFoldDB" id="A0A2J7PCT0"/>
<dbReference type="STRING" id="105785.A0A2J7PCT0"/>
<name>A0A2J7PCT0_9NEOP</name>
<reference evidence="1 2" key="1">
    <citation type="submission" date="2017-12" db="EMBL/GenBank/DDBJ databases">
        <title>Hemimetabolous genomes reveal molecular basis of termite eusociality.</title>
        <authorList>
            <person name="Harrison M.C."/>
            <person name="Jongepier E."/>
            <person name="Robertson H.M."/>
            <person name="Arning N."/>
            <person name="Bitard-Feildel T."/>
            <person name="Chao H."/>
            <person name="Childers C.P."/>
            <person name="Dinh H."/>
            <person name="Doddapaneni H."/>
            <person name="Dugan S."/>
            <person name="Gowin J."/>
            <person name="Greiner C."/>
            <person name="Han Y."/>
            <person name="Hu H."/>
            <person name="Hughes D.S.T."/>
            <person name="Huylmans A.-K."/>
            <person name="Kemena C."/>
            <person name="Kremer L.P.M."/>
            <person name="Lee S.L."/>
            <person name="Lopez-Ezquerra A."/>
            <person name="Mallet L."/>
            <person name="Monroy-Kuhn J.M."/>
            <person name="Moser A."/>
            <person name="Murali S.C."/>
            <person name="Muzny D.M."/>
            <person name="Otani S."/>
            <person name="Piulachs M.-D."/>
            <person name="Poelchau M."/>
            <person name="Qu J."/>
            <person name="Schaub F."/>
            <person name="Wada-Katsumata A."/>
            <person name="Worley K.C."/>
            <person name="Xie Q."/>
            <person name="Ylla G."/>
            <person name="Poulsen M."/>
            <person name="Gibbs R.A."/>
            <person name="Schal C."/>
            <person name="Richards S."/>
            <person name="Belles X."/>
            <person name="Korb J."/>
            <person name="Bornberg-Bauer E."/>
        </authorList>
    </citation>
    <scope>NUCLEOTIDE SEQUENCE [LARGE SCALE GENOMIC DNA]</scope>
    <source>
        <tissue evidence="1">Whole body</tissue>
    </source>
</reference>
<feature type="non-terminal residue" evidence="1">
    <location>
        <position position="1"/>
    </location>
</feature>
<protein>
    <submittedName>
        <fullName evidence="1">Uncharacterized protein</fullName>
    </submittedName>
</protein>
<dbReference type="Proteomes" id="UP000235965">
    <property type="component" value="Unassembled WGS sequence"/>
</dbReference>
<proteinExistence type="predicted"/>
<dbReference type="InParanoid" id="A0A2J7PCT0"/>
<sequence length="105" mass="12304">NSNTKSLAYTSLVHPILEYGAVCWDPYRKGQINVLDQVQNMAAKFAHNRNDSNWETLTEHRKIARVCALFKEYVGEQTWKAIGDRLQRPCYLCKSSNFRKRVRKQ</sequence>
<organism evidence="1 2">
    <name type="scientific">Cryptotermes secundus</name>
    <dbReference type="NCBI Taxonomy" id="105785"/>
    <lineage>
        <taxon>Eukaryota</taxon>
        <taxon>Metazoa</taxon>
        <taxon>Ecdysozoa</taxon>
        <taxon>Arthropoda</taxon>
        <taxon>Hexapoda</taxon>
        <taxon>Insecta</taxon>
        <taxon>Pterygota</taxon>
        <taxon>Neoptera</taxon>
        <taxon>Polyneoptera</taxon>
        <taxon>Dictyoptera</taxon>
        <taxon>Blattodea</taxon>
        <taxon>Blattoidea</taxon>
        <taxon>Termitoidae</taxon>
        <taxon>Kalotermitidae</taxon>
        <taxon>Cryptotermitinae</taxon>
        <taxon>Cryptotermes</taxon>
    </lineage>
</organism>
<accession>A0A2J7PCT0</accession>